<sequence>MNPKFTELTGYTSEETIGQNPRILNSGELPDKIYKELWDKISSGKEWRGEFHNKKKNGEYFWEAVSISPIFDKQGKITNYIKVAEDITERKRAEEALRESEEKYRTIFESSPEAIVLFDKKGNVIDINDRIEDWLGYKPEDITRKNLAVFPFLSNRSKALALKKISQRMSGKEIPPFELEFTDKNGEIRIGLITASIIKDEKGKIIQNLVMISDITERKKVEEELAKHREHLEELGF</sequence>
<dbReference type="CDD" id="cd00130">
    <property type="entry name" value="PAS"/>
    <property type="match status" value="2"/>
</dbReference>
<evidence type="ECO:0000256" key="2">
    <source>
        <dbReference type="ARBA" id="ARBA00012438"/>
    </source>
</evidence>
<dbReference type="PANTHER" id="PTHR43304">
    <property type="entry name" value="PHYTOCHROME-LIKE PROTEIN CPH1"/>
    <property type="match status" value="1"/>
</dbReference>
<dbReference type="NCBIfam" id="TIGR00229">
    <property type="entry name" value="sensory_box"/>
    <property type="match status" value="2"/>
</dbReference>
<keyword evidence="4" id="KW-0808">Transferase</keyword>
<dbReference type="SMART" id="SM00086">
    <property type="entry name" value="PAC"/>
    <property type="match status" value="2"/>
</dbReference>
<keyword evidence="5" id="KW-0418">Kinase</keyword>
<proteinExistence type="predicted"/>
<dbReference type="InterPro" id="IPR000700">
    <property type="entry name" value="PAS-assoc_C"/>
</dbReference>
<name>X1EYQ9_9ZZZZ</name>
<reference evidence="9" key="1">
    <citation type="journal article" date="2014" name="Front. Microbiol.">
        <title>High frequency of phylogenetically diverse reductive dehalogenase-homologous genes in deep subseafloor sedimentary metagenomes.</title>
        <authorList>
            <person name="Kawai M."/>
            <person name="Futagami T."/>
            <person name="Toyoda A."/>
            <person name="Takaki Y."/>
            <person name="Nishi S."/>
            <person name="Hori S."/>
            <person name="Arai W."/>
            <person name="Tsubouchi T."/>
            <person name="Morono Y."/>
            <person name="Uchiyama I."/>
            <person name="Ito T."/>
            <person name="Fujiyama A."/>
            <person name="Inagaki F."/>
            <person name="Takami H."/>
        </authorList>
    </citation>
    <scope>NUCLEOTIDE SEQUENCE</scope>
    <source>
        <strain evidence="9">Expedition CK06-06</strain>
    </source>
</reference>
<feature type="domain" description="PAS" evidence="7">
    <location>
        <begin position="100"/>
        <end position="172"/>
    </location>
</feature>
<dbReference type="GO" id="GO:0004673">
    <property type="term" value="F:protein histidine kinase activity"/>
    <property type="evidence" value="ECO:0007669"/>
    <property type="project" value="UniProtKB-EC"/>
</dbReference>
<protein>
    <recommendedName>
        <fullName evidence="2">histidine kinase</fullName>
        <ecNumber evidence="2">2.7.13.3</ecNumber>
    </recommendedName>
</protein>
<gene>
    <name evidence="9" type="ORF">S03H2_20613</name>
</gene>
<dbReference type="PROSITE" id="PS50112">
    <property type="entry name" value="PAS"/>
    <property type="match status" value="2"/>
</dbReference>
<keyword evidence="6" id="KW-0175">Coiled coil</keyword>
<dbReference type="InterPro" id="IPR052162">
    <property type="entry name" value="Sensor_kinase/Photoreceptor"/>
</dbReference>
<dbReference type="SUPFAM" id="SSF55785">
    <property type="entry name" value="PYP-like sensor domain (PAS domain)"/>
    <property type="match status" value="2"/>
</dbReference>
<evidence type="ECO:0000256" key="6">
    <source>
        <dbReference type="SAM" id="Coils"/>
    </source>
</evidence>
<evidence type="ECO:0000313" key="9">
    <source>
        <dbReference type="EMBL" id="GAH38501.1"/>
    </source>
</evidence>
<dbReference type="InterPro" id="IPR035965">
    <property type="entry name" value="PAS-like_dom_sf"/>
</dbReference>
<dbReference type="Gene3D" id="3.30.450.20">
    <property type="entry name" value="PAS domain"/>
    <property type="match status" value="2"/>
</dbReference>
<comment type="catalytic activity">
    <reaction evidence="1">
        <text>ATP + protein L-histidine = ADP + protein N-phospho-L-histidine.</text>
        <dbReference type="EC" id="2.7.13.3"/>
    </reaction>
</comment>
<dbReference type="InterPro" id="IPR000014">
    <property type="entry name" value="PAS"/>
</dbReference>
<dbReference type="Pfam" id="PF13426">
    <property type="entry name" value="PAS_9"/>
    <property type="match status" value="2"/>
</dbReference>
<evidence type="ECO:0000259" key="7">
    <source>
        <dbReference type="PROSITE" id="PS50112"/>
    </source>
</evidence>
<evidence type="ECO:0000256" key="3">
    <source>
        <dbReference type="ARBA" id="ARBA00022553"/>
    </source>
</evidence>
<evidence type="ECO:0000256" key="4">
    <source>
        <dbReference type="ARBA" id="ARBA00022679"/>
    </source>
</evidence>
<dbReference type="PROSITE" id="PS50113">
    <property type="entry name" value="PAC"/>
    <property type="match status" value="2"/>
</dbReference>
<dbReference type="AlphaFoldDB" id="X1EYQ9"/>
<feature type="domain" description="PAC" evidence="8">
    <location>
        <begin position="47"/>
        <end position="99"/>
    </location>
</feature>
<organism evidence="9">
    <name type="scientific">marine sediment metagenome</name>
    <dbReference type="NCBI Taxonomy" id="412755"/>
    <lineage>
        <taxon>unclassified sequences</taxon>
        <taxon>metagenomes</taxon>
        <taxon>ecological metagenomes</taxon>
    </lineage>
</organism>
<feature type="coiled-coil region" evidence="6">
    <location>
        <begin position="83"/>
        <end position="110"/>
    </location>
</feature>
<evidence type="ECO:0000256" key="1">
    <source>
        <dbReference type="ARBA" id="ARBA00000085"/>
    </source>
</evidence>
<evidence type="ECO:0000259" key="8">
    <source>
        <dbReference type="PROSITE" id="PS50113"/>
    </source>
</evidence>
<feature type="domain" description="PAC" evidence="8">
    <location>
        <begin position="175"/>
        <end position="227"/>
    </location>
</feature>
<dbReference type="EC" id="2.7.13.3" evidence="2"/>
<dbReference type="SMART" id="SM00091">
    <property type="entry name" value="PAS"/>
    <property type="match status" value="1"/>
</dbReference>
<keyword evidence="3" id="KW-0597">Phosphoprotein</keyword>
<dbReference type="PANTHER" id="PTHR43304:SF1">
    <property type="entry name" value="PAC DOMAIN-CONTAINING PROTEIN"/>
    <property type="match status" value="1"/>
</dbReference>
<feature type="domain" description="PAS" evidence="7">
    <location>
        <begin position="1"/>
        <end position="20"/>
    </location>
</feature>
<comment type="caution">
    <text evidence="9">The sequence shown here is derived from an EMBL/GenBank/DDBJ whole genome shotgun (WGS) entry which is preliminary data.</text>
</comment>
<dbReference type="InterPro" id="IPR001610">
    <property type="entry name" value="PAC"/>
</dbReference>
<evidence type="ECO:0000256" key="5">
    <source>
        <dbReference type="ARBA" id="ARBA00022777"/>
    </source>
</evidence>
<accession>X1EYQ9</accession>
<dbReference type="EMBL" id="BARU01010884">
    <property type="protein sequence ID" value="GAH38501.1"/>
    <property type="molecule type" value="Genomic_DNA"/>
</dbReference>